<comment type="caution">
    <text evidence="2">The sequence shown here is derived from an EMBL/GenBank/DDBJ whole genome shotgun (WGS) entry which is preliminary data.</text>
</comment>
<gene>
    <name evidence="2" type="ORF">ACFORL_04770</name>
</gene>
<evidence type="ECO:0000313" key="2">
    <source>
        <dbReference type="EMBL" id="MFC3908388.1"/>
    </source>
</evidence>
<accession>A0ABV8CDL7</accession>
<dbReference type="EMBL" id="JBHSAB010000004">
    <property type="protein sequence ID" value="MFC3908388.1"/>
    <property type="molecule type" value="Genomic_DNA"/>
</dbReference>
<proteinExistence type="predicted"/>
<protein>
    <submittedName>
        <fullName evidence="2">Uncharacterized protein</fullName>
    </submittedName>
</protein>
<sequence length="131" mass="14497">MFKKIILGLLISSAAGSSFANETLCGYKDFFHLGNSTDANVYIYSFLSDGDILLYPVGPRSFIIEDGEDCRKGHGHVTFTHPLWGSCVLDITDGPYMSHPTVEASCNGYMRFAGMTYDGYKTYSYTINFVA</sequence>
<evidence type="ECO:0000256" key="1">
    <source>
        <dbReference type="SAM" id="SignalP"/>
    </source>
</evidence>
<reference evidence="3" key="1">
    <citation type="journal article" date="2019" name="Int. J. Syst. Evol. Microbiol.">
        <title>The Global Catalogue of Microorganisms (GCM) 10K type strain sequencing project: providing services to taxonomists for standard genome sequencing and annotation.</title>
        <authorList>
            <consortium name="The Broad Institute Genomics Platform"/>
            <consortium name="The Broad Institute Genome Sequencing Center for Infectious Disease"/>
            <person name="Wu L."/>
            <person name="Ma J."/>
        </authorList>
    </citation>
    <scope>NUCLEOTIDE SEQUENCE [LARGE SCALE GENOMIC DNA]</scope>
    <source>
        <strain evidence="3">CCUG 59858</strain>
    </source>
</reference>
<keyword evidence="1" id="KW-0732">Signal</keyword>
<feature type="signal peptide" evidence="1">
    <location>
        <begin position="1"/>
        <end position="20"/>
    </location>
</feature>
<dbReference type="Proteomes" id="UP001595758">
    <property type="component" value="Unassembled WGS sequence"/>
</dbReference>
<dbReference type="RefSeq" id="WP_382341609.1">
    <property type="nucleotide sequence ID" value="NZ_JBHSAB010000004.1"/>
</dbReference>
<evidence type="ECO:0000313" key="3">
    <source>
        <dbReference type="Proteomes" id="UP001595758"/>
    </source>
</evidence>
<name>A0ABV8CDL7_9GAMM</name>
<organism evidence="2 3">
    <name type="scientific">Legionella dresdenensis</name>
    <dbReference type="NCBI Taxonomy" id="450200"/>
    <lineage>
        <taxon>Bacteria</taxon>
        <taxon>Pseudomonadati</taxon>
        <taxon>Pseudomonadota</taxon>
        <taxon>Gammaproteobacteria</taxon>
        <taxon>Legionellales</taxon>
        <taxon>Legionellaceae</taxon>
        <taxon>Legionella</taxon>
    </lineage>
</organism>
<keyword evidence="3" id="KW-1185">Reference proteome</keyword>
<feature type="chain" id="PRO_5046477366" evidence="1">
    <location>
        <begin position="21"/>
        <end position="131"/>
    </location>
</feature>